<evidence type="ECO:0000256" key="8">
    <source>
        <dbReference type="RuleBase" id="RU003346"/>
    </source>
</evidence>
<keyword evidence="4 10" id="KW-0812">Transmembrane</keyword>
<reference evidence="12 13" key="1">
    <citation type="journal article" date="2024" name="J Genomics">
        <title>Draft genome sequencing and assembly of Favolaschia claudopus CIRM-BRFM 2984 isolated from oak limbs.</title>
        <authorList>
            <person name="Navarro D."/>
            <person name="Drula E."/>
            <person name="Chaduli D."/>
            <person name="Cazenave R."/>
            <person name="Ahrendt S."/>
            <person name="Wang J."/>
            <person name="Lipzen A."/>
            <person name="Daum C."/>
            <person name="Barry K."/>
            <person name="Grigoriev I.V."/>
            <person name="Favel A."/>
            <person name="Rosso M.N."/>
            <person name="Martin F."/>
        </authorList>
    </citation>
    <scope>NUCLEOTIDE SEQUENCE [LARGE SCALE GENOMIC DNA]</scope>
    <source>
        <strain evidence="12 13">CIRM-BRFM 2984</strain>
    </source>
</reference>
<feature type="transmembrane region" description="Helical" evidence="10">
    <location>
        <begin position="167"/>
        <end position="191"/>
    </location>
</feature>
<evidence type="ECO:0000256" key="1">
    <source>
        <dbReference type="ARBA" id="ARBA00004141"/>
    </source>
</evidence>
<dbReference type="InterPro" id="IPR020846">
    <property type="entry name" value="MFS_dom"/>
</dbReference>
<feature type="transmembrane region" description="Helical" evidence="10">
    <location>
        <begin position="398"/>
        <end position="421"/>
    </location>
</feature>
<feature type="transmembrane region" description="Helical" evidence="10">
    <location>
        <begin position="134"/>
        <end position="155"/>
    </location>
</feature>
<dbReference type="EMBL" id="JAWWNJ010000034">
    <property type="protein sequence ID" value="KAK7024826.1"/>
    <property type="molecule type" value="Genomic_DNA"/>
</dbReference>
<dbReference type="InterPro" id="IPR003663">
    <property type="entry name" value="Sugar/inositol_transpt"/>
</dbReference>
<evidence type="ECO:0000256" key="4">
    <source>
        <dbReference type="ARBA" id="ARBA00022692"/>
    </source>
</evidence>
<dbReference type="PROSITE" id="PS00216">
    <property type="entry name" value="SUGAR_TRANSPORT_1"/>
    <property type="match status" value="1"/>
</dbReference>
<feature type="domain" description="Major facilitator superfamily (MFS) profile" evidence="11">
    <location>
        <begin position="27"/>
        <end position="486"/>
    </location>
</feature>
<evidence type="ECO:0000256" key="10">
    <source>
        <dbReference type="SAM" id="Phobius"/>
    </source>
</evidence>
<keyword evidence="5 10" id="KW-1133">Transmembrane helix</keyword>
<dbReference type="PROSITE" id="PS00217">
    <property type="entry name" value="SUGAR_TRANSPORT_2"/>
    <property type="match status" value="1"/>
</dbReference>
<dbReference type="GO" id="GO:0016020">
    <property type="term" value="C:membrane"/>
    <property type="evidence" value="ECO:0007669"/>
    <property type="project" value="UniProtKB-SubCell"/>
</dbReference>
<comment type="catalytic activity">
    <reaction evidence="7">
        <text>myo-inositol(out) + H(+)(out) = myo-inositol(in) + H(+)(in)</text>
        <dbReference type="Rhea" id="RHEA:60364"/>
        <dbReference type="ChEBI" id="CHEBI:15378"/>
        <dbReference type="ChEBI" id="CHEBI:17268"/>
    </reaction>
</comment>
<sequence length="600" mass="64487">MSTYIKPPTYLSRYPRSLAGIPLLYISSASASLGDALLGYSQGITAVFQVQRSFIRRIYGMNVSTKQIIQETTGVDALWPALLIASLSITAFFSSLASAYTSNALGRRKTIRIGASLYFFASTIQLSAPNLITLLVGRAIQGLGAGLLSTTVPIYQVEIAPANARGILVGIEAFCMNAGYAVSAWVGYAFFMDSRAEHAWRGPFAVQAVVSLVLFVWTFFLPESPRWLIQNGYKSEGLCVLADLHAKGDVTDAGVTNMYHGIVHTLEAEEEKAGDVAGAVAPWSALFRDYRRRTVIGVTSRMFAQLNGINAILHFLPEHLAQTGSSIPRALFYSACCSLLYPAGTVPGMLCIDKLGRRRSLIVGSVALACSLVVVGNVQRYVDSWPKALAFLGGDRGVLLGICTYLFFFGATWGPIPWLLSAELFPLRMRGKGMSAATASDWLFECIVGVATPSLLSMLGGGYYFILVGACILSGFVVWLLYLETGGLPLESIAGVFGDALPPETKLEFDRNESAVEAVGRVQRWSGCGYGHLRARSVVSTTSTQVEGMSSRSSLVSVAPRNFTAGSSQVTLVGGVTDDDGEKAPRDCRGADREAYHKNA</sequence>
<dbReference type="InterPro" id="IPR005829">
    <property type="entry name" value="Sugar_transporter_CS"/>
</dbReference>
<name>A0AAW0BER4_9AGAR</name>
<dbReference type="InterPro" id="IPR005828">
    <property type="entry name" value="MFS_sugar_transport-like"/>
</dbReference>
<evidence type="ECO:0000256" key="6">
    <source>
        <dbReference type="ARBA" id="ARBA00023136"/>
    </source>
</evidence>
<dbReference type="Pfam" id="PF00083">
    <property type="entry name" value="Sugar_tr"/>
    <property type="match status" value="1"/>
</dbReference>
<proteinExistence type="inferred from homology"/>
<evidence type="ECO:0000256" key="5">
    <source>
        <dbReference type="ARBA" id="ARBA00022989"/>
    </source>
</evidence>
<protein>
    <submittedName>
        <fullName evidence="12">General substrate transporter</fullName>
    </submittedName>
</protein>
<comment type="caution">
    <text evidence="12">The sequence shown here is derived from an EMBL/GenBank/DDBJ whole genome shotgun (WGS) entry which is preliminary data.</text>
</comment>
<dbReference type="AlphaFoldDB" id="A0AAW0BER4"/>
<dbReference type="PROSITE" id="PS50850">
    <property type="entry name" value="MFS"/>
    <property type="match status" value="1"/>
</dbReference>
<evidence type="ECO:0000256" key="2">
    <source>
        <dbReference type="ARBA" id="ARBA00010992"/>
    </source>
</evidence>
<feature type="transmembrane region" description="Helical" evidence="10">
    <location>
        <begin position="360"/>
        <end position="378"/>
    </location>
</feature>
<dbReference type="SUPFAM" id="SSF103473">
    <property type="entry name" value="MFS general substrate transporter"/>
    <property type="match status" value="1"/>
</dbReference>
<keyword evidence="6 10" id="KW-0472">Membrane</keyword>
<dbReference type="Gene3D" id="1.20.1250.20">
    <property type="entry name" value="MFS general substrate transporter like domains"/>
    <property type="match status" value="1"/>
</dbReference>
<gene>
    <name evidence="12" type="ORF">R3P38DRAFT_2530461</name>
</gene>
<feature type="transmembrane region" description="Helical" evidence="10">
    <location>
        <begin position="203"/>
        <end position="221"/>
    </location>
</feature>
<evidence type="ECO:0000256" key="9">
    <source>
        <dbReference type="SAM" id="MobiDB-lite"/>
    </source>
</evidence>
<evidence type="ECO:0000256" key="3">
    <source>
        <dbReference type="ARBA" id="ARBA00022448"/>
    </source>
</evidence>
<dbReference type="Proteomes" id="UP001362999">
    <property type="component" value="Unassembled WGS sequence"/>
</dbReference>
<accession>A0AAW0BER4</accession>
<evidence type="ECO:0000313" key="12">
    <source>
        <dbReference type="EMBL" id="KAK7024826.1"/>
    </source>
</evidence>
<dbReference type="InterPro" id="IPR050360">
    <property type="entry name" value="MFS_Sugar_Transporters"/>
</dbReference>
<comment type="subcellular location">
    <subcellularLocation>
        <location evidence="1">Membrane</location>
        <topology evidence="1">Multi-pass membrane protein</topology>
    </subcellularLocation>
</comment>
<dbReference type="PRINTS" id="PR00171">
    <property type="entry name" value="SUGRTRNSPORT"/>
</dbReference>
<dbReference type="GO" id="GO:0005351">
    <property type="term" value="F:carbohydrate:proton symporter activity"/>
    <property type="evidence" value="ECO:0007669"/>
    <property type="project" value="TreeGrafter"/>
</dbReference>
<feature type="transmembrane region" description="Helical" evidence="10">
    <location>
        <begin position="462"/>
        <end position="483"/>
    </location>
</feature>
<feature type="compositionally biased region" description="Basic and acidic residues" evidence="9">
    <location>
        <begin position="582"/>
        <end position="600"/>
    </location>
</feature>
<comment type="similarity">
    <text evidence="2 8">Belongs to the major facilitator superfamily. Sugar transporter (TC 2.A.1.1) family.</text>
</comment>
<feature type="transmembrane region" description="Helical" evidence="10">
    <location>
        <begin position="111"/>
        <end position="128"/>
    </location>
</feature>
<keyword evidence="13" id="KW-1185">Reference proteome</keyword>
<organism evidence="12 13">
    <name type="scientific">Favolaschia claudopus</name>
    <dbReference type="NCBI Taxonomy" id="2862362"/>
    <lineage>
        <taxon>Eukaryota</taxon>
        <taxon>Fungi</taxon>
        <taxon>Dikarya</taxon>
        <taxon>Basidiomycota</taxon>
        <taxon>Agaricomycotina</taxon>
        <taxon>Agaricomycetes</taxon>
        <taxon>Agaricomycetidae</taxon>
        <taxon>Agaricales</taxon>
        <taxon>Marasmiineae</taxon>
        <taxon>Mycenaceae</taxon>
        <taxon>Favolaschia</taxon>
    </lineage>
</organism>
<dbReference type="InterPro" id="IPR036259">
    <property type="entry name" value="MFS_trans_sf"/>
</dbReference>
<evidence type="ECO:0000313" key="13">
    <source>
        <dbReference type="Proteomes" id="UP001362999"/>
    </source>
</evidence>
<keyword evidence="3 8" id="KW-0813">Transport</keyword>
<dbReference type="PANTHER" id="PTHR48022:SF74">
    <property type="entry name" value="SUGAR TRANSPORTER, PUTATIVE (AFU_ORTHOLOGUE AFUA_8G02010)-RELATED"/>
    <property type="match status" value="1"/>
</dbReference>
<evidence type="ECO:0000256" key="7">
    <source>
        <dbReference type="ARBA" id="ARBA00049119"/>
    </source>
</evidence>
<evidence type="ECO:0000259" key="11">
    <source>
        <dbReference type="PROSITE" id="PS50850"/>
    </source>
</evidence>
<feature type="region of interest" description="Disordered" evidence="9">
    <location>
        <begin position="575"/>
        <end position="600"/>
    </location>
</feature>
<feature type="transmembrane region" description="Helical" evidence="10">
    <location>
        <begin position="77"/>
        <end position="99"/>
    </location>
</feature>
<dbReference type="PANTHER" id="PTHR48022">
    <property type="entry name" value="PLASTIDIC GLUCOSE TRANSPORTER 4"/>
    <property type="match status" value="1"/>
</dbReference>
<dbReference type="NCBIfam" id="TIGR00879">
    <property type="entry name" value="SP"/>
    <property type="match status" value="1"/>
</dbReference>